<evidence type="ECO:0000259" key="8">
    <source>
        <dbReference type="PROSITE" id="PS50928"/>
    </source>
</evidence>
<reference evidence="10" key="1">
    <citation type="journal article" date="2019" name="Int. J. Syst. Evol. Microbiol.">
        <title>The Global Catalogue of Microorganisms (GCM) 10K type strain sequencing project: providing services to taxonomists for standard genome sequencing and annotation.</title>
        <authorList>
            <consortium name="The Broad Institute Genomics Platform"/>
            <consortium name="The Broad Institute Genome Sequencing Center for Infectious Disease"/>
            <person name="Wu L."/>
            <person name="Ma J."/>
        </authorList>
    </citation>
    <scope>NUCLEOTIDE SEQUENCE [LARGE SCALE GENOMIC DNA]</scope>
    <source>
        <strain evidence="10">CGMCC 1.15420</strain>
    </source>
</reference>
<comment type="similarity">
    <text evidence="7">Belongs to the binding-protein-dependent transport system permease family.</text>
</comment>
<feature type="transmembrane region" description="Helical" evidence="7">
    <location>
        <begin position="123"/>
        <end position="145"/>
    </location>
</feature>
<feature type="transmembrane region" description="Helical" evidence="7">
    <location>
        <begin position="198"/>
        <end position="220"/>
    </location>
</feature>
<dbReference type="EMBL" id="BMIW01000059">
    <property type="protein sequence ID" value="GGG19731.1"/>
    <property type="molecule type" value="Genomic_DNA"/>
</dbReference>
<dbReference type="Pfam" id="PF00528">
    <property type="entry name" value="BPD_transp_1"/>
    <property type="match status" value="1"/>
</dbReference>
<keyword evidence="5 7" id="KW-1133">Transmembrane helix</keyword>
<evidence type="ECO:0000313" key="9">
    <source>
        <dbReference type="EMBL" id="GGG19731.1"/>
    </source>
</evidence>
<comment type="subcellular location">
    <subcellularLocation>
        <location evidence="1 7">Cell membrane</location>
        <topology evidence="1 7">Multi-pass membrane protein</topology>
    </subcellularLocation>
</comment>
<comment type="caution">
    <text evidence="9">The sequence shown here is derived from an EMBL/GenBank/DDBJ whole genome shotgun (WGS) entry which is preliminary data.</text>
</comment>
<proteinExistence type="inferred from homology"/>
<evidence type="ECO:0000256" key="5">
    <source>
        <dbReference type="ARBA" id="ARBA00022989"/>
    </source>
</evidence>
<dbReference type="PROSITE" id="PS50928">
    <property type="entry name" value="ABC_TM1"/>
    <property type="match status" value="1"/>
</dbReference>
<sequence>MMQTPVELKKPLAKRRMFPKVKISRALLNILLSIYGFVTLYPLIWLFLSAFKSNPEFYEFPFGLPKEWHWENFADAWNVARMGVSFKNSFIVTIAALILTLVFGAMAAFVLSRFRFRGRAAAMALFLLGMLIPIHSTLVPLFIMLKKIRLLDTYGALIFPYTAFELSLAIFVTIAYMSSIPKEMEEAALIDGTGYWGFFFRVMLPLSAPALSTVGILAFLRFWNDFAFALVFISKPALQTLPLSLSMFATGYMTDYRLTFAALSLAVIPTIVVYLVFQEQVMKGMVAGAVKG</sequence>
<keyword evidence="2 7" id="KW-0813">Transport</keyword>
<feature type="transmembrane region" description="Helical" evidence="7">
    <location>
        <begin position="157"/>
        <end position="177"/>
    </location>
</feature>
<keyword evidence="4 7" id="KW-0812">Transmembrane</keyword>
<accession>A0ABQ1W941</accession>
<keyword evidence="6 7" id="KW-0472">Membrane</keyword>
<dbReference type="SUPFAM" id="SSF161098">
    <property type="entry name" value="MetI-like"/>
    <property type="match status" value="1"/>
</dbReference>
<dbReference type="InterPro" id="IPR035906">
    <property type="entry name" value="MetI-like_sf"/>
</dbReference>
<evidence type="ECO:0000313" key="10">
    <source>
        <dbReference type="Proteomes" id="UP000608420"/>
    </source>
</evidence>
<feature type="transmembrane region" description="Helical" evidence="7">
    <location>
        <begin position="258"/>
        <end position="277"/>
    </location>
</feature>
<organism evidence="9 10">
    <name type="scientific">Paenibacillus aceti</name>
    <dbReference type="NCBI Taxonomy" id="1820010"/>
    <lineage>
        <taxon>Bacteria</taxon>
        <taxon>Bacillati</taxon>
        <taxon>Bacillota</taxon>
        <taxon>Bacilli</taxon>
        <taxon>Bacillales</taxon>
        <taxon>Paenibacillaceae</taxon>
        <taxon>Paenibacillus</taxon>
    </lineage>
</organism>
<dbReference type="CDD" id="cd06261">
    <property type="entry name" value="TM_PBP2"/>
    <property type="match status" value="1"/>
</dbReference>
<feature type="transmembrane region" description="Helical" evidence="7">
    <location>
        <begin position="26"/>
        <end position="48"/>
    </location>
</feature>
<keyword evidence="3" id="KW-1003">Cell membrane</keyword>
<gene>
    <name evidence="9" type="ORF">GCM10010913_47340</name>
</gene>
<evidence type="ECO:0000256" key="4">
    <source>
        <dbReference type="ARBA" id="ARBA00022692"/>
    </source>
</evidence>
<name>A0ABQ1W941_9BACL</name>
<dbReference type="Proteomes" id="UP000608420">
    <property type="component" value="Unassembled WGS sequence"/>
</dbReference>
<feature type="domain" description="ABC transmembrane type-1" evidence="8">
    <location>
        <begin position="86"/>
        <end position="277"/>
    </location>
</feature>
<keyword evidence="10" id="KW-1185">Reference proteome</keyword>
<evidence type="ECO:0000256" key="1">
    <source>
        <dbReference type="ARBA" id="ARBA00004651"/>
    </source>
</evidence>
<evidence type="ECO:0000256" key="7">
    <source>
        <dbReference type="RuleBase" id="RU363032"/>
    </source>
</evidence>
<dbReference type="Gene3D" id="1.10.3720.10">
    <property type="entry name" value="MetI-like"/>
    <property type="match status" value="1"/>
</dbReference>
<evidence type="ECO:0000256" key="3">
    <source>
        <dbReference type="ARBA" id="ARBA00022475"/>
    </source>
</evidence>
<evidence type="ECO:0000256" key="2">
    <source>
        <dbReference type="ARBA" id="ARBA00022448"/>
    </source>
</evidence>
<protein>
    <submittedName>
        <fullName evidence="9">ABC transporter permease</fullName>
    </submittedName>
</protein>
<dbReference type="PANTHER" id="PTHR43744:SF12">
    <property type="entry name" value="ABC TRANSPORTER PERMEASE PROTEIN MG189-RELATED"/>
    <property type="match status" value="1"/>
</dbReference>
<feature type="transmembrane region" description="Helical" evidence="7">
    <location>
        <begin position="90"/>
        <end position="111"/>
    </location>
</feature>
<dbReference type="PANTHER" id="PTHR43744">
    <property type="entry name" value="ABC TRANSPORTER PERMEASE PROTEIN MG189-RELATED-RELATED"/>
    <property type="match status" value="1"/>
</dbReference>
<evidence type="ECO:0000256" key="6">
    <source>
        <dbReference type="ARBA" id="ARBA00023136"/>
    </source>
</evidence>
<dbReference type="InterPro" id="IPR000515">
    <property type="entry name" value="MetI-like"/>
</dbReference>